<keyword evidence="1" id="KW-0812">Transmembrane</keyword>
<keyword evidence="3" id="KW-1185">Reference proteome</keyword>
<keyword evidence="1" id="KW-0472">Membrane</keyword>
<proteinExistence type="predicted"/>
<dbReference type="RefSeq" id="WP_236132674.1">
    <property type="nucleotide sequence ID" value="NZ_JAKGTH010000006.1"/>
</dbReference>
<feature type="transmembrane region" description="Helical" evidence="1">
    <location>
        <begin position="6"/>
        <end position="25"/>
    </location>
</feature>
<protein>
    <submittedName>
        <fullName evidence="2">Uncharacterized protein</fullName>
    </submittedName>
</protein>
<organism evidence="2 3">
    <name type="scientific">Gillisia lutea</name>
    <dbReference type="NCBI Taxonomy" id="2909668"/>
    <lineage>
        <taxon>Bacteria</taxon>
        <taxon>Pseudomonadati</taxon>
        <taxon>Bacteroidota</taxon>
        <taxon>Flavobacteriia</taxon>
        <taxon>Flavobacteriales</taxon>
        <taxon>Flavobacteriaceae</taxon>
        <taxon>Gillisia</taxon>
    </lineage>
</organism>
<evidence type="ECO:0000256" key="1">
    <source>
        <dbReference type="SAM" id="Phobius"/>
    </source>
</evidence>
<dbReference type="EMBL" id="JAKGTH010000006">
    <property type="protein sequence ID" value="MCF4100533.1"/>
    <property type="molecule type" value="Genomic_DNA"/>
</dbReference>
<comment type="caution">
    <text evidence="2">The sequence shown here is derived from an EMBL/GenBank/DDBJ whole genome shotgun (WGS) entry which is preliminary data.</text>
</comment>
<evidence type="ECO:0000313" key="3">
    <source>
        <dbReference type="Proteomes" id="UP001179363"/>
    </source>
</evidence>
<keyword evidence="1" id="KW-1133">Transmembrane helix</keyword>
<dbReference type="Proteomes" id="UP001179363">
    <property type="component" value="Unassembled WGS sequence"/>
</dbReference>
<name>A0ABS9EGI5_9FLAO</name>
<reference evidence="2" key="1">
    <citation type="submission" date="2022-01" db="EMBL/GenBank/DDBJ databases">
        <title>Gillisia lutea sp. nov., isolated from marine plastic residues from the Malvarosa beach (Valencia, Spain).</title>
        <authorList>
            <person name="Vidal-Verdu A."/>
            <person name="Molina-Menor E."/>
            <person name="Satari L."/>
            <person name="Pascual J."/>
            <person name="Pereto J."/>
            <person name="Porcar M."/>
        </authorList>
    </citation>
    <scope>NUCLEOTIDE SEQUENCE</scope>
    <source>
        <strain evidence="2">M10.2A</strain>
    </source>
</reference>
<sequence>MDNSSATIGLLLLVAFIGPILFMIYKQSNKDKKRLKELKNLSAQHNMNLDHIELSNLLILGLDSKSKKLIVMEPENNMSFNVIDLQDTTGHISQKGIPLPNAPKNKTAITHISLELLKNKKEKVTEIVFYDEDDNNSLNAETQLFIAGKWEKLISTSLSA</sequence>
<accession>A0ABS9EGI5</accession>
<evidence type="ECO:0000313" key="2">
    <source>
        <dbReference type="EMBL" id="MCF4100533.1"/>
    </source>
</evidence>
<gene>
    <name evidence="2" type="ORF">L1I30_02525</name>
</gene>